<dbReference type="InterPro" id="IPR001080">
    <property type="entry name" value="3Fe4S_ferredoxin"/>
</dbReference>
<keyword evidence="7" id="KW-0003">3Fe-4S</keyword>
<dbReference type="InterPro" id="IPR051269">
    <property type="entry name" value="Fe-S_cluster_ET"/>
</dbReference>
<keyword evidence="5 8" id="KW-0408">Iron</keyword>
<keyword evidence="10" id="KW-1185">Reference proteome</keyword>
<evidence type="ECO:0000256" key="2">
    <source>
        <dbReference type="ARBA" id="ARBA00022448"/>
    </source>
</evidence>
<evidence type="ECO:0000313" key="9">
    <source>
        <dbReference type="EMBL" id="ADD42415.1"/>
    </source>
</evidence>
<comment type="function">
    <text evidence="8">Ferredoxins are iron-sulfur proteins that transfer electrons in a wide variety of metabolic reactions.</text>
</comment>
<dbReference type="Proteomes" id="UP000000844">
    <property type="component" value="Chromosome"/>
</dbReference>
<gene>
    <name evidence="9" type="ordered locus">Snas_2739</name>
</gene>
<dbReference type="PANTHER" id="PTHR36923:SF3">
    <property type="entry name" value="FERREDOXIN"/>
    <property type="match status" value="1"/>
</dbReference>
<dbReference type="RefSeq" id="WP_013017986.1">
    <property type="nucleotide sequence ID" value="NC_013947.1"/>
</dbReference>
<evidence type="ECO:0000256" key="1">
    <source>
        <dbReference type="ARBA" id="ARBA00001927"/>
    </source>
</evidence>
<keyword evidence="6 8" id="KW-0411">Iron-sulfur</keyword>
<dbReference type="eggNOG" id="COG1141">
    <property type="taxonomic scope" value="Bacteria"/>
</dbReference>
<evidence type="ECO:0000256" key="3">
    <source>
        <dbReference type="ARBA" id="ARBA00022723"/>
    </source>
</evidence>
<evidence type="ECO:0000256" key="6">
    <source>
        <dbReference type="ARBA" id="ARBA00023014"/>
    </source>
</evidence>
<dbReference type="STRING" id="446470.Snas_2739"/>
<sequence length="64" mass="6824">MHVKADTDKCVGAGQCVLVAAAVFDQRETDGIVELLQPEPPGETHDAVREAALLCPTHAIQVEE</sequence>
<dbReference type="GO" id="GO:0005506">
    <property type="term" value="F:iron ion binding"/>
    <property type="evidence" value="ECO:0007669"/>
    <property type="project" value="UniProtKB-UniRule"/>
</dbReference>
<dbReference type="PRINTS" id="PR00352">
    <property type="entry name" value="3FE4SFRDOXIN"/>
</dbReference>
<comment type="cofactor">
    <cofactor evidence="1">
        <name>[3Fe-4S] cluster</name>
        <dbReference type="ChEBI" id="CHEBI:21137"/>
    </cofactor>
</comment>
<dbReference type="HOGENOM" id="CLU_139698_6_0_11"/>
<accession>D3Q7E4</accession>
<dbReference type="EMBL" id="CP001778">
    <property type="protein sequence ID" value="ADD42415.1"/>
    <property type="molecule type" value="Genomic_DNA"/>
</dbReference>
<dbReference type="GO" id="GO:0009055">
    <property type="term" value="F:electron transfer activity"/>
    <property type="evidence" value="ECO:0007669"/>
    <property type="project" value="UniProtKB-UniRule"/>
</dbReference>
<keyword evidence="3 8" id="KW-0479">Metal-binding</keyword>
<evidence type="ECO:0000256" key="4">
    <source>
        <dbReference type="ARBA" id="ARBA00022982"/>
    </source>
</evidence>
<dbReference type="GO" id="GO:0051538">
    <property type="term" value="F:3 iron, 4 sulfur cluster binding"/>
    <property type="evidence" value="ECO:0007669"/>
    <property type="project" value="UniProtKB-KW"/>
</dbReference>
<dbReference type="PANTHER" id="PTHR36923">
    <property type="entry name" value="FERREDOXIN"/>
    <property type="match status" value="1"/>
</dbReference>
<evidence type="ECO:0000256" key="5">
    <source>
        <dbReference type="ARBA" id="ARBA00023004"/>
    </source>
</evidence>
<dbReference type="KEGG" id="sna:Snas_2739"/>
<organism evidence="9 10">
    <name type="scientific">Stackebrandtia nassauensis (strain DSM 44728 / CIP 108903 / NRRL B-16338 / NBRC 102104 / LLR-40K-21)</name>
    <dbReference type="NCBI Taxonomy" id="446470"/>
    <lineage>
        <taxon>Bacteria</taxon>
        <taxon>Bacillati</taxon>
        <taxon>Actinomycetota</taxon>
        <taxon>Actinomycetes</taxon>
        <taxon>Glycomycetales</taxon>
        <taxon>Glycomycetaceae</taxon>
        <taxon>Stackebrandtia</taxon>
    </lineage>
</organism>
<evidence type="ECO:0000256" key="8">
    <source>
        <dbReference type="RuleBase" id="RU368020"/>
    </source>
</evidence>
<reference evidence="9 10" key="1">
    <citation type="journal article" date="2009" name="Stand. Genomic Sci.">
        <title>Complete genome sequence of Stackebrandtia nassauensis type strain (LLR-40K-21).</title>
        <authorList>
            <person name="Munk C."/>
            <person name="Lapidus A."/>
            <person name="Copeland A."/>
            <person name="Jando M."/>
            <person name="Mayilraj S."/>
            <person name="Glavina Del Rio T."/>
            <person name="Nolan M."/>
            <person name="Chen F."/>
            <person name="Lucas S."/>
            <person name="Tice H."/>
            <person name="Cheng J.F."/>
            <person name="Han C."/>
            <person name="Detter J.C."/>
            <person name="Bruce D."/>
            <person name="Goodwin L."/>
            <person name="Chain P."/>
            <person name="Pitluck S."/>
            <person name="Goker M."/>
            <person name="Ovchinikova G."/>
            <person name="Pati A."/>
            <person name="Ivanova N."/>
            <person name="Mavromatis K."/>
            <person name="Chen A."/>
            <person name="Palaniappan K."/>
            <person name="Land M."/>
            <person name="Hauser L."/>
            <person name="Chang Y.J."/>
            <person name="Jeffries C.D."/>
            <person name="Bristow J."/>
            <person name="Eisen J.A."/>
            <person name="Markowitz V."/>
            <person name="Hugenholtz P."/>
            <person name="Kyrpides N.C."/>
            <person name="Klenk H.P."/>
        </authorList>
    </citation>
    <scope>NUCLEOTIDE SEQUENCE [LARGE SCALE GENOMIC DNA]</scope>
    <source>
        <strain evidence="10">DSM 44728 / CIP 108903 / NRRL B-16338 / NBRC 102104 / LLR-40K-21</strain>
    </source>
</reference>
<dbReference type="AlphaFoldDB" id="D3Q7E4"/>
<dbReference type="Gene3D" id="3.30.70.20">
    <property type="match status" value="1"/>
</dbReference>
<name>D3Q7E4_STANL</name>
<protein>
    <recommendedName>
        <fullName evidence="8">Ferredoxin</fullName>
    </recommendedName>
</protein>
<evidence type="ECO:0000256" key="7">
    <source>
        <dbReference type="ARBA" id="ARBA00023291"/>
    </source>
</evidence>
<keyword evidence="2 8" id="KW-0813">Transport</keyword>
<proteinExistence type="predicted"/>
<dbReference type="OrthoDB" id="14703at2"/>
<dbReference type="Pfam" id="PF13370">
    <property type="entry name" value="Fer4_13"/>
    <property type="match status" value="1"/>
</dbReference>
<dbReference type="SUPFAM" id="SSF54862">
    <property type="entry name" value="4Fe-4S ferredoxins"/>
    <property type="match status" value="1"/>
</dbReference>
<evidence type="ECO:0000313" key="10">
    <source>
        <dbReference type="Proteomes" id="UP000000844"/>
    </source>
</evidence>
<keyword evidence="4 8" id="KW-0249">Electron transport</keyword>